<dbReference type="EMBL" id="JAKOGI010001366">
    <property type="protein sequence ID" value="KAJ8425999.1"/>
    <property type="molecule type" value="Genomic_DNA"/>
</dbReference>
<dbReference type="AlphaFoldDB" id="A0A9Q1GUY5"/>
<comment type="caution">
    <text evidence="1">The sequence shown here is derived from an EMBL/GenBank/DDBJ whole genome shotgun (WGS) entry which is preliminary data.</text>
</comment>
<dbReference type="Proteomes" id="UP001153076">
    <property type="component" value="Unassembled WGS sequence"/>
</dbReference>
<organism evidence="1 2">
    <name type="scientific">Carnegiea gigantea</name>
    <dbReference type="NCBI Taxonomy" id="171969"/>
    <lineage>
        <taxon>Eukaryota</taxon>
        <taxon>Viridiplantae</taxon>
        <taxon>Streptophyta</taxon>
        <taxon>Embryophyta</taxon>
        <taxon>Tracheophyta</taxon>
        <taxon>Spermatophyta</taxon>
        <taxon>Magnoliopsida</taxon>
        <taxon>eudicotyledons</taxon>
        <taxon>Gunneridae</taxon>
        <taxon>Pentapetalae</taxon>
        <taxon>Caryophyllales</taxon>
        <taxon>Cactineae</taxon>
        <taxon>Cactaceae</taxon>
        <taxon>Cactoideae</taxon>
        <taxon>Echinocereeae</taxon>
        <taxon>Carnegiea</taxon>
    </lineage>
</organism>
<accession>A0A9Q1GUY5</accession>
<proteinExistence type="predicted"/>
<name>A0A9Q1GUY5_9CARY</name>
<gene>
    <name evidence="1" type="ORF">Cgig2_006249</name>
</gene>
<protein>
    <submittedName>
        <fullName evidence="1">Uncharacterized protein</fullName>
    </submittedName>
</protein>
<evidence type="ECO:0000313" key="2">
    <source>
        <dbReference type="Proteomes" id="UP001153076"/>
    </source>
</evidence>
<keyword evidence="2" id="KW-1185">Reference proteome</keyword>
<evidence type="ECO:0000313" key="1">
    <source>
        <dbReference type="EMBL" id="KAJ8425999.1"/>
    </source>
</evidence>
<reference evidence="1" key="1">
    <citation type="submission" date="2022-04" db="EMBL/GenBank/DDBJ databases">
        <title>Carnegiea gigantea Genome sequencing and assembly v2.</title>
        <authorList>
            <person name="Copetti D."/>
            <person name="Sanderson M.J."/>
            <person name="Burquez A."/>
            <person name="Wojciechowski M.F."/>
        </authorList>
    </citation>
    <scope>NUCLEOTIDE SEQUENCE</scope>
    <source>
        <strain evidence="1">SGP5-SGP5p</strain>
        <tissue evidence="1">Aerial part</tissue>
    </source>
</reference>
<sequence>MGLPEEDSKFLISIRSTVLPVRVWAELILEPYYPNRFSRQFGFDKGVLSNRSNFIKALRQQRSMMDLEQAHADLQRWDTGAKFYVPPSHYEGVTIVPGRDLQYHPLKKEKPRELLAGRLSSKIEEIFGIVETAIKTKDLVDIDRLNNLYSEASKLKIKEKEVLLEAEGELKFSLDLKKKEAEQVKADLAKAGFSKLQDLEKEKNHLKSLIGSVISFKNV</sequence>